<dbReference type="InterPro" id="IPR037187">
    <property type="entry name" value="DnaK_N"/>
</dbReference>
<evidence type="ECO:0000256" key="1">
    <source>
        <dbReference type="ARBA" id="ARBA00022723"/>
    </source>
</evidence>
<dbReference type="InterPro" id="IPR020458">
    <property type="entry name" value="Znf_DskA_TraR_CS"/>
</dbReference>
<dbReference type="PROSITE" id="PS51128">
    <property type="entry name" value="ZF_DKSA_2"/>
    <property type="match status" value="1"/>
</dbReference>
<feature type="region of interest" description="Disordered" evidence="6">
    <location>
        <begin position="113"/>
        <end position="132"/>
    </location>
</feature>
<evidence type="ECO:0000313" key="8">
    <source>
        <dbReference type="EMBL" id="KIG18750.1"/>
    </source>
</evidence>
<evidence type="ECO:0000256" key="3">
    <source>
        <dbReference type="ARBA" id="ARBA00022833"/>
    </source>
</evidence>
<reference evidence="8 9" key="1">
    <citation type="submission" date="2014-12" db="EMBL/GenBank/DDBJ databases">
        <title>Genome assembly of Enhygromyxa salina DSM 15201.</title>
        <authorList>
            <person name="Sharma G."/>
            <person name="Subramanian S."/>
        </authorList>
    </citation>
    <scope>NUCLEOTIDE SEQUENCE [LARGE SCALE GENOMIC DNA]</scope>
    <source>
        <strain evidence="8 9">DSM 15201</strain>
    </source>
</reference>
<dbReference type="SUPFAM" id="SSF109635">
    <property type="entry name" value="DnaK suppressor protein DksA, alpha-hairpin domain"/>
    <property type="match status" value="1"/>
</dbReference>
<organism evidence="8 9">
    <name type="scientific">Enhygromyxa salina</name>
    <dbReference type="NCBI Taxonomy" id="215803"/>
    <lineage>
        <taxon>Bacteria</taxon>
        <taxon>Pseudomonadati</taxon>
        <taxon>Myxococcota</taxon>
        <taxon>Polyangia</taxon>
        <taxon>Nannocystales</taxon>
        <taxon>Nannocystaceae</taxon>
        <taxon>Enhygromyxa</taxon>
    </lineage>
</organism>
<dbReference type="PROSITE" id="PS01102">
    <property type="entry name" value="ZF_DKSA_1"/>
    <property type="match status" value="1"/>
</dbReference>
<comment type="caution">
    <text evidence="8">The sequence shown here is derived from an EMBL/GenBank/DDBJ whole genome shotgun (WGS) entry which is preliminary data.</text>
</comment>
<evidence type="ECO:0000256" key="4">
    <source>
        <dbReference type="PROSITE-ProRule" id="PRU00510"/>
    </source>
</evidence>
<proteinExistence type="predicted"/>
<evidence type="ECO:0000256" key="6">
    <source>
        <dbReference type="SAM" id="MobiDB-lite"/>
    </source>
</evidence>
<keyword evidence="1" id="KW-0479">Metal-binding</keyword>
<evidence type="ECO:0000256" key="2">
    <source>
        <dbReference type="ARBA" id="ARBA00022771"/>
    </source>
</evidence>
<dbReference type="SUPFAM" id="SSF57716">
    <property type="entry name" value="Glucocorticoid receptor-like (DNA-binding domain)"/>
    <property type="match status" value="1"/>
</dbReference>
<dbReference type="Proteomes" id="UP000031599">
    <property type="component" value="Unassembled WGS sequence"/>
</dbReference>
<protein>
    <submittedName>
        <fullName evidence="8">General stress protein 16O</fullName>
    </submittedName>
</protein>
<gene>
    <name evidence="8" type="ORF">DB30_07765</name>
</gene>
<evidence type="ECO:0000256" key="5">
    <source>
        <dbReference type="SAM" id="Coils"/>
    </source>
</evidence>
<evidence type="ECO:0000313" key="9">
    <source>
        <dbReference type="Proteomes" id="UP000031599"/>
    </source>
</evidence>
<dbReference type="Gene3D" id="1.20.120.910">
    <property type="entry name" value="DksA, coiled-coil domain"/>
    <property type="match status" value="1"/>
</dbReference>
<evidence type="ECO:0000259" key="7">
    <source>
        <dbReference type="Pfam" id="PF01258"/>
    </source>
</evidence>
<keyword evidence="2" id="KW-0863">Zinc-finger</keyword>
<dbReference type="GO" id="GO:0008270">
    <property type="term" value="F:zinc ion binding"/>
    <property type="evidence" value="ECO:0007669"/>
    <property type="project" value="UniProtKB-KW"/>
</dbReference>
<dbReference type="AlphaFoldDB" id="A0A0C2DBF9"/>
<dbReference type="InterPro" id="IPR000962">
    <property type="entry name" value="Znf_DskA_TraR"/>
</dbReference>
<sequence length="132" mass="14501">MEHLTAAQLANLRAKLEAELAQLSARLIAEASALADTPTAEPGDIEDAAAEEAGRFRTNSLLGRDRARISEIEAALERMRDGTYGICEDSDDEIPYRRLELEPTTRFTVEALAQRERDAGRADPQEGQPTGY</sequence>
<feature type="compositionally biased region" description="Basic and acidic residues" evidence="6">
    <location>
        <begin position="113"/>
        <end position="124"/>
    </location>
</feature>
<dbReference type="EMBL" id="JMCC02000009">
    <property type="protein sequence ID" value="KIG18750.1"/>
    <property type="molecule type" value="Genomic_DNA"/>
</dbReference>
<feature type="zinc finger region" description="dksA C4-type" evidence="4">
    <location>
        <begin position="87"/>
        <end position="111"/>
    </location>
</feature>
<name>A0A0C2DBF9_9BACT</name>
<feature type="coiled-coil region" evidence="5">
    <location>
        <begin position="6"/>
        <end position="33"/>
    </location>
</feature>
<dbReference type="PANTHER" id="PTHR33823">
    <property type="entry name" value="RNA POLYMERASE-BINDING TRANSCRIPTION FACTOR DKSA-RELATED"/>
    <property type="match status" value="1"/>
</dbReference>
<feature type="domain" description="Zinc finger DksA/TraR C4-type" evidence="7">
    <location>
        <begin position="82"/>
        <end position="116"/>
    </location>
</feature>
<dbReference type="Pfam" id="PF01258">
    <property type="entry name" value="zf-dskA_traR"/>
    <property type="match status" value="1"/>
</dbReference>
<accession>A0A0C2DBF9</accession>
<keyword evidence="5" id="KW-0175">Coiled coil</keyword>
<dbReference type="PANTHER" id="PTHR33823:SF4">
    <property type="entry name" value="GENERAL STRESS PROTEIN 16O"/>
    <property type="match status" value="1"/>
</dbReference>
<keyword evidence="3" id="KW-0862">Zinc</keyword>
<dbReference type="RefSeq" id="WP_052546785.1">
    <property type="nucleotide sequence ID" value="NZ_JMCC02000009.1"/>
</dbReference>